<feature type="region of interest" description="Disordered" evidence="1">
    <location>
        <begin position="261"/>
        <end position="323"/>
    </location>
</feature>
<gene>
    <name evidence="2" type="ORF">B0I32_13055</name>
</gene>
<evidence type="ECO:0000256" key="1">
    <source>
        <dbReference type="SAM" id="MobiDB-lite"/>
    </source>
</evidence>
<organism evidence="2 3">
    <name type="scientific">Nonomuraea fuscirosea</name>
    <dbReference type="NCBI Taxonomy" id="1291556"/>
    <lineage>
        <taxon>Bacteria</taxon>
        <taxon>Bacillati</taxon>
        <taxon>Actinomycetota</taxon>
        <taxon>Actinomycetes</taxon>
        <taxon>Streptosporangiales</taxon>
        <taxon>Streptosporangiaceae</taxon>
        <taxon>Nonomuraea</taxon>
    </lineage>
</organism>
<evidence type="ECO:0000313" key="3">
    <source>
        <dbReference type="Proteomes" id="UP000238312"/>
    </source>
</evidence>
<feature type="region of interest" description="Disordered" evidence="1">
    <location>
        <begin position="153"/>
        <end position="174"/>
    </location>
</feature>
<evidence type="ECO:0000313" key="2">
    <source>
        <dbReference type="EMBL" id="PRX52780.1"/>
    </source>
</evidence>
<dbReference type="Proteomes" id="UP000238312">
    <property type="component" value="Unassembled WGS sequence"/>
</dbReference>
<name>A0A2T0M5M8_9ACTN</name>
<keyword evidence="3" id="KW-1185">Reference proteome</keyword>
<protein>
    <submittedName>
        <fullName evidence="2">Uncharacterized protein</fullName>
    </submittedName>
</protein>
<dbReference type="EMBL" id="PVNG01000030">
    <property type="protein sequence ID" value="PRX52780.1"/>
    <property type="molecule type" value="Genomic_DNA"/>
</dbReference>
<proteinExistence type="predicted"/>
<comment type="caution">
    <text evidence="2">The sequence shown here is derived from an EMBL/GenBank/DDBJ whole genome shotgun (WGS) entry which is preliminary data.</text>
</comment>
<reference evidence="2 3" key="1">
    <citation type="submission" date="2018-03" db="EMBL/GenBank/DDBJ databases">
        <title>Genomic Encyclopedia of Type Strains, Phase III (KMG-III): the genomes of soil and plant-associated and newly described type strains.</title>
        <authorList>
            <person name="Whitman W."/>
        </authorList>
    </citation>
    <scope>NUCLEOTIDE SEQUENCE [LARGE SCALE GENOMIC DNA]</scope>
    <source>
        <strain evidence="2 3">CGMCC 4.7104</strain>
    </source>
</reference>
<accession>A0A2T0M5M8</accession>
<sequence length="323" mass="34967">MSRVCWGGEGWAGVPRAPSLHVVCSVVLGHMFAQVKGCTGRRTRCAGPLRPSSRRCGAPGTWVGVGDAEGVRKGGRAQGCGVRDGGWAGRRSCCAGPLRTPFRRRGAPRVREEVGVRRVCWRGGTAGVVACWLGTGGSKRGKAWSLPRYVRPSRCPGTPPARRPSAHTPWHASPGASVRLAAPAHRRSPHSPARAFRARPFRAHPSVSRPRHTAGPHTPWHVRPEHVRPEHVRPEHVRPEHVRPEHVRLFAHLARRGGEEVYGGARRNAGGGQGARSPGQMRNTPARTRRAGQSLPCQLGRSLPEARSRVGVLRSAAQSSRRS</sequence>
<dbReference type="AlphaFoldDB" id="A0A2T0M5M8"/>